<evidence type="ECO:0000313" key="2">
    <source>
        <dbReference type="Proteomes" id="UP001163714"/>
    </source>
</evidence>
<evidence type="ECO:0000313" key="1">
    <source>
        <dbReference type="EMBL" id="MCW3172612.1"/>
    </source>
</evidence>
<gene>
    <name evidence="1" type="ORF">OHT75_08980</name>
</gene>
<reference evidence="1" key="1">
    <citation type="submission" date="2022-10" db="EMBL/GenBank/DDBJ databases">
        <title>Shewanella flava sp. nov, isolated from the estuary of the Fenhe River into the Yellow River.</title>
        <authorList>
            <person name="Li Y."/>
        </authorList>
    </citation>
    <scope>NUCLEOTIDE SEQUENCE</scope>
    <source>
        <strain evidence="1">FYR11-62</strain>
    </source>
</reference>
<comment type="caution">
    <text evidence="1">The sequence shown here is derived from an EMBL/GenBank/DDBJ whole genome shotgun (WGS) entry which is preliminary data.</text>
</comment>
<keyword evidence="2" id="KW-1185">Reference proteome</keyword>
<protein>
    <submittedName>
        <fullName evidence="1">Uncharacterized protein</fullName>
    </submittedName>
</protein>
<proteinExistence type="predicted"/>
<dbReference type="EMBL" id="JAPDMX010000023">
    <property type="protein sequence ID" value="MCW3172612.1"/>
    <property type="molecule type" value="Genomic_DNA"/>
</dbReference>
<organism evidence="1 2">
    <name type="scientific">Shewanella subflava</name>
    <dbReference type="NCBI Taxonomy" id="2986476"/>
    <lineage>
        <taxon>Bacteria</taxon>
        <taxon>Pseudomonadati</taxon>
        <taxon>Pseudomonadota</taxon>
        <taxon>Gammaproteobacteria</taxon>
        <taxon>Alteromonadales</taxon>
        <taxon>Shewanellaceae</taxon>
        <taxon>Shewanella</taxon>
    </lineage>
</organism>
<dbReference type="Proteomes" id="UP001163714">
    <property type="component" value="Unassembled WGS sequence"/>
</dbReference>
<dbReference type="RefSeq" id="WP_264726150.1">
    <property type="nucleotide sequence ID" value="NZ_JAPDMX010000023.1"/>
</dbReference>
<sequence length="41" mass="4584">MAIEQQKRQEQRKANDIASKHALETEVIKGVDSSGLEFLGQ</sequence>
<accession>A0ABT3I974</accession>
<name>A0ABT3I974_9GAMM</name>